<reference evidence="1 2" key="1">
    <citation type="submission" date="2016-09" db="EMBL/GenBank/DDBJ databases">
        <title>Extensive genetic diversity and differential bi-allelic expression allows diatom success in the polar Southern Ocean.</title>
        <authorList>
            <consortium name="DOE Joint Genome Institute"/>
            <person name="Mock T."/>
            <person name="Otillar R.P."/>
            <person name="Strauss J."/>
            <person name="Dupont C."/>
            <person name="Frickenhaus S."/>
            <person name="Maumus F."/>
            <person name="Mcmullan M."/>
            <person name="Sanges R."/>
            <person name="Schmutz J."/>
            <person name="Toseland A."/>
            <person name="Valas R."/>
            <person name="Veluchamy A."/>
            <person name="Ward B.J."/>
            <person name="Allen A."/>
            <person name="Barry K."/>
            <person name="Falciatore A."/>
            <person name="Ferrante M."/>
            <person name="Fortunato A.E."/>
            <person name="Gloeckner G."/>
            <person name="Gruber A."/>
            <person name="Hipkin R."/>
            <person name="Janech M."/>
            <person name="Kroth P."/>
            <person name="Leese F."/>
            <person name="Lindquist E."/>
            <person name="Lyon B.R."/>
            <person name="Martin J."/>
            <person name="Mayer C."/>
            <person name="Parker M."/>
            <person name="Quesneville H."/>
            <person name="Raymond J."/>
            <person name="Uhlig C."/>
            <person name="Valentin K.U."/>
            <person name="Worden A.Z."/>
            <person name="Armbrust E.V."/>
            <person name="Bowler C."/>
            <person name="Green B."/>
            <person name="Moulton V."/>
            <person name="Van Oosterhout C."/>
            <person name="Grigoriev I."/>
        </authorList>
    </citation>
    <scope>NUCLEOTIDE SEQUENCE [LARGE SCALE GENOMIC DNA]</scope>
    <source>
        <strain evidence="1 2">CCMP1102</strain>
    </source>
</reference>
<proteinExistence type="predicted"/>
<gene>
    <name evidence="1" type="ORF">FRACYDRAFT_268493</name>
</gene>
<accession>A0A1E7FL75</accession>
<evidence type="ECO:0000313" key="2">
    <source>
        <dbReference type="Proteomes" id="UP000095751"/>
    </source>
</evidence>
<keyword evidence="2" id="KW-1185">Reference proteome</keyword>
<sequence>MKIPFVVIVQPHMLKDKGTVRLRNVLVNGGLDNTERLVLLENLAWTIKELSPATSTKHDDLLIHEQIGNSGQTHGNSYRDGGNKTVETSIECVYILNDQFFDRERPISKSDNARFKTVIKTIRSVTQRAQSFVQSMVDPGDGSANDLPVFVVTDVSFWCLRDFGSNLMKKAGADQCSSNAYLETINLYPTHKRSLKTLGAAIDSYMKRNGFWQGPTDQQSAQEVILLLYSKLDDKFDMVTLAC</sequence>
<dbReference type="KEGG" id="fcy:FRACYDRAFT_268493"/>
<dbReference type="AlphaFoldDB" id="A0A1E7FL75"/>
<dbReference type="EMBL" id="KV784356">
    <property type="protein sequence ID" value="OEU18922.1"/>
    <property type="molecule type" value="Genomic_DNA"/>
</dbReference>
<name>A0A1E7FL75_9STRA</name>
<organism evidence="1 2">
    <name type="scientific">Fragilariopsis cylindrus CCMP1102</name>
    <dbReference type="NCBI Taxonomy" id="635003"/>
    <lineage>
        <taxon>Eukaryota</taxon>
        <taxon>Sar</taxon>
        <taxon>Stramenopiles</taxon>
        <taxon>Ochrophyta</taxon>
        <taxon>Bacillariophyta</taxon>
        <taxon>Bacillariophyceae</taxon>
        <taxon>Bacillariophycidae</taxon>
        <taxon>Bacillariales</taxon>
        <taxon>Bacillariaceae</taxon>
        <taxon>Fragilariopsis</taxon>
    </lineage>
</organism>
<dbReference type="Proteomes" id="UP000095751">
    <property type="component" value="Unassembled WGS sequence"/>
</dbReference>
<evidence type="ECO:0000313" key="1">
    <source>
        <dbReference type="EMBL" id="OEU18922.1"/>
    </source>
</evidence>
<protein>
    <submittedName>
        <fullName evidence="1">Uncharacterized protein</fullName>
    </submittedName>
</protein>
<dbReference type="InParanoid" id="A0A1E7FL75"/>
<dbReference type="OrthoDB" id="6778822at2759"/>